<dbReference type="EMBL" id="KK107128">
    <property type="protein sequence ID" value="EZA58344.1"/>
    <property type="molecule type" value="Genomic_DNA"/>
</dbReference>
<gene>
    <name evidence="1" type="ORF">X777_01301</name>
</gene>
<keyword evidence="2" id="KW-1185">Reference proteome</keyword>
<evidence type="ECO:0000313" key="1">
    <source>
        <dbReference type="EMBL" id="EZA58344.1"/>
    </source>
</evidence>
<sequence length="83" mass="9103">MQSGTPVLATILIGGGVTTFHAFPFGKLTSNNALKIDIPHTRFEEQNAKTSSDPSRVSALIKLLINRNHLHFTSLSVNERESE</sequence>
<organism evidence="1 2">
    <name type="scientific">Ooceraea biroi</name>
    <name type="common">Clonal raider ant</name>
    <name type="synonym">Cerapachys biroi</name>
    <dbReference type="NCBI Taxonomy" id="2015173"/>
    <lineage>
        <taxon>Eukaryota</taxon>
        <taxon>Metazoa</taxon>
        <taxon>Ecdysozoa</taxon>
        <taxon>Arthropoda</taxon>
        <taxon>Hexapoda</taxon>
        <taxon>Insecta</taxon>
        <taxon>Pterygota</taxon>
        <taxon>Neoptera</taxon>
        <taxon>Endopterygota</taxon>
        <taxon>Hymenoptera</taxon>
        <taxon>Apocrita</taxon>
        <taxon>Aculeata</taxon>
        <taxon>Formicoidea</taxon>
        <taxon>Formicidae</taxon>
        <taxon>Dorylinae</taxon>
        <taxon>Ooceraea</taxon>
    </lineage>
</organism>
<reference evidence="1 2" key="1">
    <citation type="journal article" date="2014" name="Curr. Biol.">
        <title>The genome of the clonal raider ant Cerapachys biroi.</title>
        <authorList>
            <person name="Oxley P.R."/>
            <person name="Ji L."/>
            <person name="Fetter-Pruneda I."/>
            <person name="McKenzie S.K."/>
            <person name="Li C."/>
            <person name="Hu H."/>
            <person name="Zhang G."/>
            <person name="Kronauer D.J."/>
        </authorList>
    </citation>
    <scope>NUCLEOTIDE SEQUENCE [LARGE SCALE GENOMIC DNA]</scope>
</reference>
<evidence type="ECO:0000313" key="2">
    <source>
        <dbReference type="Proteomes" id="UP000053097"/>
    </source>
</evidence>
<dbReference type="AlphaFoldDB" id="A0A026WTB3"/>
<accession>A0A026WTB3</accession>
<proteinExistence type="predicted"/>
<dbReference type="Proteomes" id="UP000053097">
    <property type="component" value="Unassembled WGS sequence"/>
</dbReference>
<protein>
    <submittedName>
        <fullName evidence="1">Uncharacterized protein</fullName>
    </submittedName>
</protein>
<name>A0A026WTB3_OOCBI</name>